<dbReference type="Proteomes" id="UP000515158">
    <property type="component" value="Unplaced"/>
</dbReference>
<evidence type="ECO:0000256" key="2">
    <source>
        <dbReference type="SAM" id="Phobius"/>
    </source>
</evidence>
<keyword evidence="2" id="KW-1133">Transmembrane helix</keyword>
<dbReference type="RefSeq" id="XP_034240742.1">
    <property type="nucleotide sequence ID" value="XM_034384851.1"/>
</dbReference>
<evidence type="ECO:0000313" key="6">
    <source>
        <dbReference type="RefSeq" id="XP_034240744.1"/>
    </source>
</evidence>
<feature type="transmembrane region" description="Helical" evidence="2">
    <location>
        <begin position="106"/>
        <end position="123"/>
    </location>
</feature>
<name>A0A6P8ZMK1_THRPL</name>
<evidence type="ECO:0000313" key="5">
    <source>
        <dbReference type="RefSeq" id="XP_034240743.1"/>
    </source>
</evidence>
<evidence type="ECO:0000256" key="1">
    <source>
        <dbReference type="SAM" id="MobiDB-lite"/>
    </source>
</evidence>
<evidence type="ECO:0000313" key="4">
    <source>
        <dbReference type="RefSeq" id="XP_034240742.1"/>
    </source>
</evidence>
<evidence type="ECO:0000313" key="3">
    <source>
        <dbReference type="Proteomes" id="UP000515158"/>
    </source>
</evidence>
<sequence length="130" mass="14970">MASSANNDGSSQGGQGTESRAPNVSDEAKNEALFWENVSLKTKITLPSSIVALLKHLGFDNETALRAFTKEKIEEMENFMRKFSKVSMHGMVPSAPQKQYFYPKKFVYYYFVQYILHVLFYFIQKFLFLS</sequence>
<dbReference type="GeneID" id="117644985"/>
<protein>
    <submittedName>
        <fullName evidence="4 5">Uncharacterized protein LOC117644985</fullName>
    </submittedName>
</protein>
<gene>
    <name evidence="4 5 6" type="primary">LOC117644985</name>
</gene>
<accession>A0A6P8ZMK1</accession>
<proteinExistence type="predicted"/>
<keyword evidence="2" id="KW-0472">Membrane</keyword>
<reference evidence="4 5" key="1">
    <citation type="submission" date="2025-04" db="UniProtKB">
        <authorList>
            <consortium name="RefSeq"/>
        </authorList>
    </citation>
    <scope>IDENTIFICATION</scope>
    <source>
        <tissue evidence="4 5">Total insect</tissue>
    </source>
</reference>
<dbReference type="KEGG" id="tpal:117644985"/>
<dbReference type="AlphaFoldDB" id="A0A6P8ZMK1"/>
<organism evidence="6">
    <name type="scientific">Thrips palmi</name>
    <name type="common">Melon thrips</name>
    <dbReference type="NCBI Taxonomy" id="161013"/>
    <lineage>
        <taxon>Eukaryota</taxon>
        <taxon>Metazoa</taxon>
        <taxon>Ecdysozoa</taxon>
        <taxon>Arthropoda</taxon>
        <taxon>Hexapoda</taxon>
        <taxon>Insecta</taxon>
        <taxon>Pterygota</taxon>
        <taxon>Neoptera</taxon>
        <taxon>Paraneoptera</taxon>
        <taxon>Thysanoptera</taxon>
        <taxon>Terebrantia</taxon>
        <taxon>Thripoidea</taxon>
        <taxon>Thripidae</taxon>
        <taxon>Thrips</taxon>
    </lineage>
</organism>
<dbReference type="RefSeq" id="XP_034240744.1">
    <property type="nucleotide sequence ID" value="XM_034384853.1"/>
</dbReference>
<keyword evidence="2" id="KW-0812">Transmembrane</keyword>
<dbReference type="RefSeq" id="XP_034240743.1">
    <property type="nucleotide sequence ID" value="XM_034384852.1"/>
</dbReference>
<keyword evidence="3" id="KW-1185">Reference proteome</keyword>
<feature type="compositionally biased region" description="Polar residues" evidence="1">
    <location>
        <begin position="1"/>
        <end position="10"/>
    </location>
</feature>
<feature type="region of interest" description="Disordered" evidence="1">
    <location>
        <begin position="1"/>
        <end position="25"/>
    </location>
</feature>